<protein>
    <submittedName>
        <fullName evidence="2">Uncharacterized protein</fullName>
    </submittedName>
</protein>
<accession>A0A6V8R5V5</accession>
<feature type="region of interest" description="Disordered" evidence="1">
    <location>
        <begin position="31"/>
        <end position="90"/>
    </location>
</feature>
<dbReference type="EMBL" id="BLZH01000013">
    <property type="protein sequence ID" value="GFP59505.1"/>
    <property type="molecule type" value="Genomic_DNA"/>
</dbReference>
<evidence type="ECO:0000313" key="2">
    <source>
        <dbReference type="EMBL" id="GFP59505.1"/>
    </source>
</evidence>
<sequence length="90" mass="9820">MDRSLGMDEASPSSQAAAIADVVTAYAAGQKKIHRVDQQQHRQHQGAPQQQLSSSPERESGFELERRGSNESASRRRPSHSGSGFLGTMR</sequence>
<gene>
    <name evidence="2" type="ORF">TASIC1_0013020100</name>
</gene>
<feature type="compositionally biased region" description="Basic and acidic residues" evidence="1">
    <location>
        <begin position="56"/>
        <end position="69"/>
    </location>
</feature>
<organism evidence="2 3">
    <name type="scientific">Trichoderma asperellum</name>
    <name type="common">Filamentous fungus</name>
    <dbReference type="NCBI Taxonomy" id="101201"/>
    <lineage>
        <taxon>Eukaryota</taxon>
        <taxon>Fungi</taxon>
        <taxon>Dikarya</taxon>
        <taxon>Ascomycota</taxon>
        <taxon>Pezizomycotina</taxon>
        <taxon>Sordariomycetes</taxon>
        <taxon>Hypocreomycetidae</taxon>
        <taxon>Hypocreales</taxon>
        <taxon>Hypocreaceae</taxon>
        <taxon>Trichoderma</taxon>
    </lineage>
</organism>
<name>A0A6V8R5V5_TRIAP</name>
<evidence type="ECO:0000313" key="3">
    <source>
        <dbReference type="Proteomes" id="UP000517252"/>
    </source>
</evidence>
<evidence type="ECO:0000256" key="1">
    <source>
        <dbReference type="SAM" id="MobiDB-lite"/>
    </source>
</evidence>
<dbReference type="Proteomes" id="UP000517252">
    <property type="component" value="Unassembled WGS sequence"/>
</dbReference>
<dbReference type="OrthoDB" id="4899049at2759"/>
<dbReference type="AlphaFoldDB" id="A0A6V8R5V5"/>
<reference evidence="2 3" key="1">
    <citation type="submission" date="2020-07" db="EMBL/GenBank/DDBJ databases">
        <title>Trichoderma asperellum IC-1 whole genome shotgun sequence.</title>
        <authorList>
            <person name="Kanamasa S."/>
            <person name="Takahashi H."/>
        </authorList>
    </citation>
    <scope>NUCLEOTIDE SEQUENCE [LARGE SCALE GENOMIC DNA]</scope>
    <source>
        <strain evidence="2 3">IC-1</strain>
    </source>
</reference>
<comment type="caution">
    <text evidence="2">The sequence shown here is derived from an EMBL/GenBank/DDBJ whole genome shotgun (WGS) entry which is preliminary data.</text>
</comment>
<proteinExistence type="predicted"/>